<dbReference type="Gene3D" id="2.60.120.260">
    <property type="entry name" value="Galactose-binding domain-like"/>
    <property type="match status" value="4"/>
</dbReference>
<dbReference type="Proteomes" id="UP000289856">
    <property type="component" value="Chromosome"/>
</dbReference>
<organism evidence="5 6">
    <name type="scientific">Cohnella abietis</name>
    <dbReference type="NCBI Taxonomy" id="2507935"/>
    <lineage>
        <taxon>Bacteria</taxon>
        <taxon>Bacillati</taxon>
        <taxon>Bacillota</taxon>
        <taxon>Bacilli</taxon>
        <taxon>Bacillales</taxon>
        <taxon>Paenibacillaceae</taxon>
        <taxon>Cohnella</taxon>
    </lineage>
</organism>
<name>A0A3T1DE92_9BACL</name>
<evidence type="ECO:0000313" key="6">
    <source>
        <dbReference type="Proteomes" id="UP000289856"/>
    </source>
</evidence>
<evidence type="ECO:0000259" key="4">
    <source>
        <dbReference type="PROSITE" id="PS51272"/>
    </source>
</evidence>
<reference evidence="5 6" key="1">
    <citation type="submission" date="2019-01" db="EMBL/GenBank/DDBJ databases">
        <title>Complete genome sequence of Cohnella hallensis HS21 isolated from Korean fir (Abies koreana) rhizospheric soil.</title>
        <authorList>
            <person name="Jiang L."/>
            <person name="Kang S.W."/>
            <person name="Kim S."/>
            <person name="Jung J."/>
            <person name="Kim C.Y."/>
            <person name="Kim D.H."/>
            <person name="Kim S.W."/>
            <person name="Lee J."/>
        </authorList>
    </citation>
    <scope>NUCLEOTIDE SEQUENCE [LARGE SCALE GENOMIC DNA]</scope>
    <source>
        <strain evidence="5 6">HS21</strain>
    </source>
</reference>
<dbReference type="Gene3D" id="2.60.40.2700">
    <property type="match status" value="1"/>
</dbReference>
<proteinExistence type="predicted"/>
<dbReference type="KEGG" id="cohn:KCTCHS21_57430"/>
<feature type="domain" description="SLH" evidence="4">
    <location>
        <begin position="2115"/>
        <end position="2174"/>
    </location>
</feature>
<feature type="compositionally biased region" description="Low complexity" evidence="1">
    <location>
        <begin position="1856"/>
        <end position="1874"/>
    </location>
</feature>
<evidence type="ECO:0008006" key="7">
    <source>
        <dbReference type="Google" id="ProtNLM"/>
    </source>
</evidence>
<evidence type="ECO:0000313" key="5">
    <source>
        <dbReference type="EMBL" id="BBI36344.1"/>
    </source>
</evidence>
<dbReference type="Pfam" id="PF00395">
    <property type="entry name" value="SLH"/>
    <property type="match status" value="3"/>
</dbReference>
<feature type="domain" description="F5/8 type C" evidence="3">
    <location>
        <begin position="500"/>
        <end position="663"/>
    </location>
</feature>
<feature type="domain" description="SLH" evidence="4">
    <location>
        <begin position="2051"/>
        <end position="2114"/>
    </location>
</feature>
<keyword evidence="2" id="KW-0732">Signal</keyword>
<dbReference type="RefSeq" id="WP_130615758.1">
    <property type="nucleotide sequence ID" value="NZ_AP019400.1"/>
</dbReference>
<dbReference type="OrthoDB" id="197680at2"/>
<protein>
    <recommendedName>
        <fullName evidence="7">F5/8 type C domain-containing protein</fullName>
    </recommendedName>
</protein>
<dbReference type="Pfam" id="PF23197">
    <property type="entry name" value="IG_AIR9"/>
    <property type="match status" value="1"/>
</dbReference>
<dbReference type="PROSITE" id="PS51272">
    <property type="entry name" value="SLH"/>
    <property type="match status" value="3"/>
</dbReference>
<sequence>MQKSLCSILVFVLLLSSFGSASINGVYAASGEENVTSTSASTQVWTSDSLTKVFQSTLVNPNASQNLEIIAAKNEYRSGQIVIRSDHLLSDIQVTPSGLVGPNNFTLSNVSINLIEYLKLRRHSPEVDPGEILYPPDASSMLYPDPLLPTSQLAELPANTTQPFWYKVFVPSDAPAGDYYGTVHINANQEQYAVDVHLRVHDVSVPELRNTEYMVDNWLVSAGWAPHGVAAIDYQYGIVQWSAEWWTLMDRMAAYMADHRNNVLWLSPIAFLQKDSSIDTEGNIVFDWTDFDRFVQMFKDKGSGHYLHGVSLLLGKNVDDRYLLSILENKNGVITQDNVTIDDPKAEAWLAKYLPALAEHLQEKGWLDTFIQSGGDEPKTNQDNSDNNWVYEKIHTLGTAQDSNGATHGMKTTDAQVIRQEQSAAGLDIFVVKQDVFDLNQSFHKEMQRLGKELWLYICNYPQGKYLNRLYDMHLTKTLLPHWYTFKNGMTGYLHYGFNIWSPEPISIGKSVEVSSETGWDYWAPSRATDGVVTADVRNLGWSSKSNETANAEEYITINLGNEQKIRKVAIMPRIDEGNFGYGFPVDFTIETYDSATSSWIAQVTEVDFPKPEKTTYNSANTTYNLPGIMTQYVRVKATKLGCSGNQCTDYRLQLSEIEITGEDDVLHESDYGSPGDAWLIYPDKENLDVMSSMRSEVQLEGIQDYELLKLLEKDGKGEFAQKIAGSIISSGTKYNRESEAILAARKAVLDLLTDQYALETFVDSLDNMNLIFGHSEFVGLDSSNPGNTGGDAGRLARTAGTDQFIVYNKPNIRSFEVQLYSDSTDDVEILGSSDNKSWLPVTVQKSERTDTQYGWYGFTLSSSKVPQGIDYLKIVLKGTNLNSWTPQIGKVTINYGYEVNEKDSLVDNNGFEAGIWPSHKDAEIDTEVRATGKKSARLTATGQGPYVESALAAIGAGKKHSFSVRLKTEGISSPDGVKVELMQVDEAGRDIGIYSKSNGLIQTGGTHNWTEFKIDSVETAATSLRVIVRVQANITGTVWIDDVVLLDSEFIQTYIDYFNDMSGLYANSALLGLEGGSPNIAGGDTSRLARFENSDQYFVYNKPLISEFSLKAYTATKADIDFYASSDNVTWTHVSVLDRNKEDTDWGWFSVTKVAQNIPRNTNFMKAVIRETNDNSWSPQIGEVMIKYGHEESEPESLIEKSGFETGLWAVQSGAELDAEVKHSGRQSAKLIAGSNASIMSSSVVDVQIGKSYSTSLWLKTEGISDEHGVKVEIMQVDEYGNDLGLLDTGSQTIAVGGTTAWTEYSIHDMTTLAPGIRFIVRTKAGTTGKAWIDDVVVSGNSLIYKDTLDNMDGIFEKSSHFGLDSSNPVIANGDTSRIARMSNTNEYLIYHVRNMNSFLAKFYSQSSAMKVDFYGSPDNSTWTKLEIKEVKSLTPNGWTNINVSNDTLPLGTNYLKVLFRDDNEVSWSPQLGEISFTYGYGGAVKPEPVSLISNGGFELGPWVTSQRTTLDASIKHGGDFSVKLTPSGGDAYTGSDSISIDSAKRYVLSLWTKDMATAPNGASVEIMQLDEHGAELGLYVGDSGALSIGGSTEWKKFVFKDLGDFAAGTTALKVIVRAGTTLWVDDVVLLEDKVIARAAVSGSEFATTDNKALTLTARNATSGERMLIVQYAVKGDATTNVDGGTFEWLVPAGTELLTRDVILSIEEQGTYILTVNVTDKSSGDQILLKETPIRVVAAGGGNGSGTNHAPTATASITGAAQVGSALTGTHTFSDPDEGDTEGASTYRWLISSTLDGAYSAIVGATSASYSPIAVDQGKHIKFEVTPVDNHGLAGTPAVSQPTLAIAASSTEAGPNDNNNSSSVVTSNPESPTMQKVTESQLKEGNGTIPLQSGKESLSLPMNVAEWLQNHDLIVQAGQATIVIPSSVLKALQEQAVKEALDATSIIVKVVSATVTTATGDSSLKSGGTVYELELYAVNNKGKQTRLASFTDAVHIELSYQTSQNKDLIGIYYYNETNLSWEYVGGILDASKGIISTELHHFSKYAVMEYDKQFADLPITHWASHAIKTLAAKYVVSGVDGNSFKPDGLTTRAEFTAMLVRAFNLKAVKETAPFKDIVSDAWYAEAVRTAYAAGLIQGVADDKFTPNAQITREQMATLLVRASEYAKHELTSDNDGLNSYQDRGNVSGWATEAVNKAIQSGLMNGKKAGYFSPSDKVTRAETAQAIWNLLK</sequence>
<dbReference type="InterPro" id="IPR051465">
    <property type="entry name" value="Cell_Envelope_Struct_Comp"/>
</dbReference>
<dbReference type="InterPro" id="IPR056284">
    <property type="entry name" value="AIR9-like_A9"/>
</dbReference>
<feature type="region of interest" description="Disordered" evidence="1">
    <location>
        <begin position="1851"/>
        <end position="1893"/>
    </location>
</feature>
<dbReference type="PANTHER" id="PTHR43308:SF5">
    <property type="entry name" value="S-LAYER PROTEIN _ PEPTIDOGLYCAN ENDO-BETA-N-ACETYLGLUCOSAMINIDASE"/>
    <property type="match status" value="1"/>
</dbReference>
<dbReference type="Pfam" id="PF13320">
    <property type="entry name" value="GH123_cat"/>
    <property type="match status" value="1"/>
</dbReference>
<feature type="domain" description="SLH" evidence="4">
    <location>
        <begin position="2178"/>
        <end position="2232"/>
    </location>
</feature>
<feature type="signal peptide" evidence="2">
    <location>
        <begin position="1"/>
        <end position="21"/>
    </location>
</feature>
<evidence type="ECO:0000256" key="2">
    <source>
        <dbReference type="SAM" id="SignalP"/>
    </source>
</evidence>
<dbReference type="PANTHER" id="PTHR43308">
    <property type="entry name" value="OUTER MEMBRANE PROTEIN ALPHA-RELATED"/>
    <property type="match status" value="1"/>
</dbReference>
<dbReference type="InterPro" id="IPR008979">
    <property type="entry name" value="Galactose-bd-like_sf"/>
</dbReference>
<dbReference type="PROSITE" id="PS50022">
    <property type="entry name" value="FA58C_3"/>
    <property type="match status" value="1"/>
</dbReference>
<dbReference type="EMBL" id="AP019400">
    <property type="protein sequence ID" value="BBI36344.1"/>
    <property type="molecule type" value="Genomic_DNA"/>
</dbReference>
<accession>A0A3T1DE92</accession>
<keyword evidence="6" id="KW-1185">Reference proteome</keyword>
<gene>
    <name evidence="5" type="ORF">KCTCHS21_57430</name>
</gene>
<dbReference type="SUPFAM" id="SSF49785">
    <property type="entry name" value="Galactose-binding domain-like"/>
    <property type="match status" value="1"/>
</dbReference>
<evidence type="ECO:0000259" key="3">
    <source>
        <dbReference type="PROSITE" id="PS50022"/>
    </source>
</evidence>
<dbReference type="Pfam" id="PF22680">
    <property type="entry name" value="Glyco_hydro_123_N_2"/>
    <property type="match status" value="1"/>
</dbReference>
<dbReference type="InterPro" id="IPR053850">
    <property type="entry name" value="Glyco_hydro_123_N_2"/>
</dbReference>
<feature type="chain" id="PRO_5039233223" description="F5/8 type C domain-containing protein" evidence="2">
    <location>
        <begin position="22"/>
        <end position="2232"/>
    </location>
</feature>
<dbReference type="InterPro" id="IPR001119">
    <property type="entry name" value="SLH_dom"/>
</dbReference>
<dbReference type="Pfam" id="PF00754">
    <property type="entry name" value="F5_F8_type_C"/>
    <property type="match status" value="1"/>
</dbReference>
<evidence type="ECO:0000256" key="1">
    <source>
        <dbReference type="SAM" id="MobiDB-lite"/>
    </source>
</evidence>
<dbReference type="InterPro" id="IPR000421">
    <property type="entry name" value="FA58C"/>
</dbReference>
<dbReference type="InterPro" id="IPR025150">
    <property type="entry name" value="GH123_cat"/>
</dbReference>